<sequence length="218" mass="24937">MIIRPCARLISTSAPSSSRYDAKVFREPISDREQLRKPLSADDERNFLFIKALKSDETPTFYRNHVVDKLVRVCMTDGRKEMSRKNVLAALEIIKRKQYQAWNKASDDEKPKIELSAFKIAEVGIDNCKPLMKLQGVTRGGTTYQVPFPIEDSEAEFRAMKMMRDICRQKAKHGETFFKDALAAELMLASQNEGATIQAKQELHKTCEANRAYAHYRG</sequence>
<keyword evidence="3" id="KW-0496">Mitochondrion</keyword>
<dbReference type="GO" id="GO:0003735">
    <property type="term" value="F:structural constituent of ribosome"/>
    <property type="evidence" value="ECO:0000318"/>
    <property type="project" value="GO_Central"/>
</dbReference>
<accession>A0A8R1U6W7</accession>
<dbReference type="EnsemblMetazoa" id="PPA06403.1">
    <property type="protein sequence ID" value="PPA06403.1"/>
    <property type="gene ID" value="WBGene00095957"/>
</dbReference>
<dbReference type="InterPro" id="IPR000235">
    <property type="entry name" value="Ribosomal_uS7"/>
</dbReference>
<dbReference type="OrthoDB" id="9972728at2759"/>
<dbReference type="InterPro" id="IPR036823">
    <property type="entry name" value="Ribosomal_uS7_dom_sf"/>
</dbReference>
<comment type="subunit">
    <text evidence="7">Component of the mitochondrial ribosome small subunit (28S) which comprises a 12S rRNA and about 30 distinct proteins.</text>
</comment>
<feature type="domain" description="Small ribosomal subunit protein uS7" evidence="8">
    <location>
        <begin position="59"/>
        <end position="211"/>
    </location>
</feature>
<evidence type="ECO:0000256" key="4">
    <source>
        <dbReference type="ARBA" id="ARBA00023274"/>
    </source>
</evidence>
<evidence type="ECO:0000256" key="1">
    <source>
        <dbReference type="ARBA" id="ARBA00007151"/>
    </source>
</evidence>
<gene>
    <name evidence="9" type="primary">WBGene00095957</name>
</gene>
<dbReference type="GO" id="GO:0003729">
    <property type="term" value="F:mRNA binding"/>
    <property type="evidence" value="ECO:0000318"/>
    <property type="project" value="GO_Central"/>
</dbReference>
<dbReference type="AlphaFoldDB" id="A0A454XNZ2"/>
<dbReference type="GO" id="GO:0006412">
    <property type="term" value="P:translation"/>
    <property type="evidence" value="ECO:0000318"/>
    <property type="project" value="GO_Central"/>
</dbReference>
<name>A0A454XNZ2_PRIPA</name>
<keyword evidence="10" id="KW-1185">Reference proteome</keyword>
<dbReference type="InterPro" id="IPR023798">
    <property type="entry name" value="Ribosomal_uS7_dom"/>
</dbReference>
<comment type="similarity">
    <text evidence="1">Belongs to the universal ribosomal protein uS7 family.</text>
</comment>
<keyword evidence="4" id="KW-0687">Ribonucleoprotein</keyword>
<dbReference type="Proteomes" id="UP000005239">
    <property type="component" value="Unassembled WGS sequence"/>
</dbReference>
<protein>
    <recommendedName>
        <fullName evidence="5">Small ribosomal subunit protein uS7m</fullName>
    </recommendedName>
    <alternativeName>
        <fullName evidence="6">28S ribosomal protein S7, mitochondrial</fullName>
    </alternativeName>
</protein>
<evidence type="ECO:0000259" key="8">
    <source>
        <dbReference type="Pfam" id="PF00177"/>
    </source>
</evidence>
<dbReference type="PANTHER" id="PTHR11205">
    <property type="entry name" value="RIBOSOMAL PROTEIN S7"/>
    <property type="match status" value="1"/>
</dbReference>
<evidence type="ECO:0000313" key="10">
    <source>
        <dbReference type="Proteomes" id="UP000005239"/>
    </source>
</evidence>
<evidence type="ECO:0000313" key="9">
    <source>
        <dbReference type="EnsemblMetazoa" id="PPA06403.1"/>
    </source>
</evidence>
<dbReference type="Pfam" id="PF00177">
    <property type="entry name" value="Ribosomal_S7"/>
    <property type="match status" value="1"/>
</dbReference>
<reference evidence="9" key="2">
    <citation type="submission" date="2022-06" db="UniProtKB">
        <authorList>
            <consortium name="EnsemblMetazoa"/>
        </authorList>
    </citation>
    <scope>IDENTIFICATION</scope>
    <source>
        <strain evidence="9">PS312</strain>
    </source>
</reference>
<dbReference type="GO" id="GO:0019843">
    <property type="term" value="F:rRNA binding"/>
    <property type="evidence" value="ECO:0000318"/>
    <property type="project" value="GO_Central"/>
</dbReference>
<proteinExistence type="inferred from homology"/>
<organism evidence="9 10">
    <name type="scientific">Pristionchus pacificus</name>
    <name type="common">Parasitic nematode worm</name>
    <dbReference type="NCBI Taxonomy" id="54126"/>
    <lineage>
        <taxon>Eukaryota</taxon>
        <taxon>Metazoa</taxon>
        <taxon>Ecdysozoa</taxon>
        <taxon>Nematoda</taxon>
        <taxon>Chromadorea</taxon>
        <taxon>Rhabditida</taxon>
        <taxon>Rhabditina</taxon>
        <taxon>Diplogasteromorpha</taxon>
        <taxon>Diplogasteroidea</taxon>
        <taxon>Neodiplogasteridae</taxon>
        <taxon>Pristionchus</taxon>
    </lineage>
</organism>
<evidence type="ECO:0000256" key="7">
    <source>
        <dbReference type="ARBA" id="ARBA00062683"/>
    </source>
</evidence>
<dbReference type="FunFam" id="1.10.455.10:FF:000009">
    <property type="entry name" value="Ribosomal protein S7"/>
    <property type="match status" value="1"/>
</dbReference>
<evidence type="ECO:0000256" key="5">
    <source>
        <dbReference type="ARBA" id="ARBA00039306"/>
    </source>
</evidence>
<accession>A0A454XNZ2</accession>
<evidence type="ECO:0000256" key="3">
    <source>
        <dbReference type="ARBA" id="ARBA00023128"/>
    </source>
</evidence>
<dbReference type="CDD" id="cd14870">
    <property type="entry name" value="uS7_Mitochondria_Mammalian"/>
    <property type="match status" value="1"/>
</dbReference>
<evidence type="ECO:0000256" key="2">
    <source>
        <dbReference type="ARBA" id="ARBA00022980"/>
    </source>
</evidence>
<dbReference type="SUPFAM" id="SSF47973">
    <property type="entry name" value="Ribosomal protein S7"/>
    <property type="match status" value="1"/>
</dbReference>
<keyword evidence="2" id="KW-0689">Ribosomal protein</keyword>
<evidence type="ECO:0000256" key="6">
    <source>
        <dbReference type="ARBA" id="ARBA00041309"/>
    </source>
</evidence>
<reference evidence="10" key="1">
    <citation type="journal article" date="2008" name="Nat. Genet.">
        <title>The Pristionchus pacificus genome provides a unique perspective on nematode lifestyle and parasitism.</title>
        <authorList>
            <person name="Dieterich C."/>
            <person name="Clifton S.W."/>
            <person name="Schuster L.N."/>
            <person name="Chinwalla A."/>
            <person name="Delehaunty K."/>
            <person name="Dinkelacker I."/>
            <person name="Fulton L."/>
            <person name="Fulton R."/>
            <person name="Godfrey J."/>
            <person name="Minx P."/>
            <person name="Mitreva M."/>
            <person name="Roeseler W."/>
            <person name="Tian H."/>
            <person name="Witte H."/>
            <person name="Yang S.P."/>
            <person name="Wilson R.K."/>
            <person name="Sommer R.J."/>
        </authorList>
    </citation>
    <scope>NUCLEOTIDE SEQUENCE [LARGE SCALE GENOMIC DNA]</scope>
    <source>
        <strain evidence="10">PS312</strain>
    </source>
</reference>
<dbReference type="GO" id="GO:0005840">
    <property type="term" value="C:ribosome"/>
    <property type="evidence" value="ECO:0000318"/>
    <property type="project" value="GO_Central"/>
</dbReference>
<dbReference type="GO" id="GO:0005763">
    <property type="term" value="C:mitochondrial small ribosomal subunit"/>
    <property type="evidence" value="ECO:0000318"/>
    <property type="project" value="GO_Central"/>
</dbReference>
<dbReference type="OMA" id="HELHKQC"/>
<dbReference type="Gene3D" id="1.10.455.10">
    <property type="entry name" value="Ribosomal protein S7 domain"/>
    <property type="match status" value="1"/>
</dbReference>